<proteinExistence type="predicted"/>
<organism evidence="1">
    <name type="scientific">Arundo donax</name>
    <name type="common">Giant reed</name>
    <name type="synonym">Donax arundinaceus</name>
    <dbReference type="NCBI Taxonomy" id="35708"/>
    <lineage>
        <taxon>Eukaryota</taxon>
        <taxon>Viridiplantae</taxon>
        <taxon>Streptophyta</taxon>
        <taxon>Embryophyta</taxon>
        <taxon>Tracheophyta</taxon>
        <taxon>Spermatophyta</taxon>
        <taxon>Magnoliopsida</taxon>
        <taxon>Liliopsida</taxon>
        <taxon>Poales</taxon>
        <taxon>Poaceae</taxon>
        <taxon>PACMAD clade</taxon>
        <taxon>Arundinoideae</taxon>
        <taxon>Arundineae</taxon>
        <taxon>Arundo</taxon>
    </lineage>
</organism>
<evidence type="ECO:0000313" key="1">
    <source>
        <dbReference type="EMBL" id="JAD32017.1"/>
    </source>
</evidence>
<dbReference type="EMBL" id="GBRH01265878">
    <property type="protein sequence ID" value="JAD32017.1"/>
    <property type="molecule type" value="Transcribed_RNA"/>
</dbReference>
<accession>A0A0A8ZAZ0</accession>
<sequence length="19" mass="2201">MWTPADLPSAKHETQQHSH</sequence>
<reference evidence="1" key="2">
    <citation type="journal article" date="2015" name="Data Brief">
        <title>Shoot transcriptome of the giant reed, Arundo donax.</title>
        <authorList>
            <person name="Barrero R.A."/>
            <person name="Guerrero F.D."/>
            <person name="Moolhuijzen P."/>
            <person name="Goolsby J.A."/>
            <person name="Tidwell J."/>
            <person name="Bellgard S.E."/>
            <person name="Bellgard M.I."/>
        </authorList>
    </citation>
    <scope>NUCLEOTIDE SEQUENCE</scope>
    <source>
        <tissue evidence="1">Shoot tissue taken approximately 20 cm above the soil surface</tissue>
    </source>
</reference>
<name>A0A0A8ZAZ0_ARUDO</name>
<reference evidence="1" key="1">
    <citation type="submission" date="2014-09" db="EMBL/GenBank/DDBJ databases">
        <authorList>
            <person name="Magalhaes I.L.F."/>
            <person name="Oliveira U."/>
            <person name="Santos F.R."/>
            <person name="Vidigal T.H.D.A."/>
            <person name="Brescovit A.D."/>
            <person name="Santos A.J."/>
        </authorList>
    </citation>
    <scope>NUCLEOTIDE SEQUENCE</scope>
    <source>
        <tissue evidence="1">Shoot tissue taken approximately 20 cm above the soil surface</tissue>
    </source>
</reference>
<dbReference type="AlphaFoldDB" id="A0A0A8ZAZ0"/>
<protein>
    <submittedName>
        <fullName evidence="1">Uncharacterized protein</fullName>
    </submittedName>
</protein>